<dbReference type="Gene3D" id="1.10.510.40">
    <property type="match status" value="1"/>
</dbReference>
<gene>
    <name evidence="4" type="ORF">APE01nite_17870</name>
</gene>
<dbReference type="Pfam" id="PF04183">
    <property type="entry name" value="IucA_IucC"/>
    <property type="match status" value="1"/>
</dbReference>
<organism evidence="4 5">
    <name type="scientific">Acetobacter peroxydans</name>
    <dbReference type="NCBI Taxonomy" id="104098"/>
    <lineage>
        <taxon>Bacteria</taxon>
        <taxon>Pseudomonadati</taxon>
        <taxon>Pseudomonadota</taxon>
        <taxon>Alphaproteobacteria</taxon>
        <taxon>Acetobacterales</taxon>
        <taxon>Acetobacteraceae</taxon>
        <taxon>Acetobacter</taxon>
    </lineage>
</organism>
<sequence>MASLPLSWTTEESVRPITSLTEIVEIFSSGLDEEQRANLEAFREECLTAIEHAMLCDAAQNQPAEQDTTLAQHPTWHRAMMRHDRYGAFSDHPFYPTARAKVGFNASDLISYGPEYGGSFKLDWLALPKQDFINQGERPAIWPDFEQVGLDPLLASDHVLLPVHPFMRGERIAVALQEAGLSDKAIVAPLSAVEVTPTLSVRALSIVDEPGLHIKLPLAIRTLGHLNLRAIKPDTIQDGNVIQSLLGRIGDRDRAIGERLLLTDESCGGCHSNHRFLSFILRRYPSAMAGTHPVPVASFMTEMSDTRPLILHLIDEHFSGNVAQFLATYIELMLSVHLRLWARYGIALEANQQNSVVLFDENAARLRLLLKDNDSPRIERTRLAHAAPDLVPLINDLCDPRIAGSDSTGLAQMVTTITFQLNLAFIIEGLAKNLRVSPEPYYQILRLAIHRHLTQLDAEGLDTADIRAHLIEPAFLPIKYLLRAASLESRSTLHASDINKFYGTSAPNFLRAQ</sequence>
<evidence type="ECO:0000259" key="2">
    <source>
        <dbReference type="Pfam" id="PF04183"/>
    </source>
</evidence>
<evidence type="ECO:0000259" key="3">
    <source>
        <dbReference type="Pfam" id="PF06276"/>
    </source>
</evidence>
<evidence type="ECO:0000313" key="5">
    <source>
        <dbReference type="Proteomes" id="UP000317730"/>
    </source>
</evidence>
<keyword evidence="5" id="KW-1185">Reference proteome</keyword>
<dbReference type="Proteomes" id="UP000317730">
    <property type="component" value="Unassembled WGS sequence"/>
</dbReference>
<dbReference type="GO" id="GO:0019290">
    <property type="term" value="P:siderophore biosynthetic process"/>
    <property type="evidence" value="ECO:0007669"/>
    <property type="project" value="InterPro"/>
</dbReference>
<name>A0A4Y3TYB5_9PROT</name>
<dbReference type="PANTHER" id="PTHR34384">
    <property type="entry name" value="L-2,3-DIAMINOPROPANOATE--CITRATE LIGASE"/>
    <property type="match status" value="1"/>
</dbReference>
<dbReference type="InterPro" id="IPR007310">
    <property type="entry name" value="Aerobactin_biosyn_IucA/IucC_N"/>
</dbReference>
<evidence type="ECO:0000256" key="1">
    <source>
        <dbReference type="ARBA" id="ARBA00007832"/>
    </source>
</evidence>
<evidence type="ECO:0008006" key="6">
    <source>
        <dbReference type="Google" id="ProtNLM"/>
    </source>
</evidence>
<protein>
    <recommendedName>
        <fullName evidence="6">Siderophore biosynthesis protein</fullName>
    </recommendedName>
</protein>
<dbReference type="AlphaFoldDB" id="A0A4Y3TYB5"/>
<feature type="domain" description="Aerobactin siderophore biosynthesis IucA/IucC-like C-terminal" evidence="3">
    <location>
        <begin position="324"/>
        <end position="481"/>
    </location>
</feature>
<dbReference type="Pfam" id="PF06276">
    <property type="entry name" value="FhuF"/>
    <property type="match status" value="1"/>
</dbReference>
<feature type="domain" description="Aerobactin siderophore biosynthesis IucA/IucC N-terminal" evidence="2">
    <location>
        <begin position="89"/>
        <end position="300"/>
    </location>
</feature>
<comment type="caution">
    <text evidence="4">The sequence shown here is derived from an EMBL/GenBank/DDBJ whole genome shotgun (WGS) entry which is preliminary data.</text>
</comment>
<dbReference type="EMBL" id="BJMV01000009">
    <property type="protein sequence ID" value="GEB85990.1"/>
    <property type="molecule type" value="Genomic_DNA"/>
</dbReference>
<accession>A0A4Y3TYB5</accession>
<proteinExistence type="inferred from homology"/>
<reference evidence="4 5" key="1">
    <citation type="submission" date="2019-06" db="EMBL/GenBank/DDBJ databases">
        <title>Whole genome shotgun sequence of Acetobacter peroxydans NBRC 13755.</title>
        <authorList>
            <person name="Hosoyama A."/>
            <person name="Uohara A."/>
            <person name="Ohji S."/>
            <person name="Ichikawa N."/>
        </authorList>
    </citation>
    <scope>NUCLEOTIDE SEQUENCE [LARGE SCALE GENOMIC DNA]</scope>
    <source>
        <strain evidence="4 5">NBRC 13755</strain>
    </source>
</reference>
<comment type="similarity">
    <text evidence="1">Belongs to the IucA/IucC family.</text>
</comment>
<dbReference type="PANTHER" id="PTHR34384:SF5">
    <property type="entry name" value="L-2,3-DIAMINOPROPANOATE--CITRATE LIGASE"/>
    <property type="match status" value="1"/>
</dbReference>
<evidence type="ECO:0000313" key="4">
    <source>
        <dbReference type="EMBL" id="GEB85990.1"/>
    </source>
</evidence>
<dbReference type="GO" id="GO:0016881">
    <property type="term" value="F:acid-amino acid ligase activity"/>
    <property type="evidence" value="ECO:0007669"/>
    <property type="project" value="UniProtKB-ARBA"/>
</dbReference>
<dbReference type="InterPro" id="IPR022770">
    <property type="entry name" value="IucA/IucC-like_C"/>
</dbReference>
<dbReference type="InterPro" id="IPR037455">
    <property type="entry name" value="LucA/IucC-like"/>
</dbReference>